<dbReference type="PANTHER" id="PTHR43022">
    <property type="entry name" value="PROTEIN SMF"/>
    <property type="match status" value="1"/>
</dbReference>
<dbReference type="GO" id="GO:0009294">
    <property type="term" value="P:DNA-mediated transformation"/>
    <property type="evidence" value="ECO:0007669"/>
    <property type="project" value="InterPro"/>
</dbReference>
<feature type="domain" description="Smf/DprA SLOG" evidence="2">
    <location>
        <begin position="79"/>
        <end position="287"/>
    </location>
</feature>
<dbReference type="Pfam" id="PF17782">
    <property type="entry name" value="WHD_DprA"/>
    <property type="match status" value="1"/>
</dbReference>
<dbReference type="InterPro" id="IPR010994">
    <property type="entry name" value="RuvA_2-like"/>
</dbReference>
<evidence type="ECO:0000256" key="1">
    <source>
        <dbReference type="ARBA" id="ARBA00006525"/>
    </source>
</evidence>
<proteinExistence type="inferred from homology"/>
<dbReference type="InterPro" id="IPR003488">
    <property type="entry name" value="DprA"/>
</dbReference>
<dbReference type="Gene3D" id="1.10.10.10">
    <property type="entry name" value="Winged helix-like DNA-binding domain superfamily/Winged helix DNA-binding domain"/>
    <property type="match status" value="1"/>
</dbReference>
<name>A0A7V6A2W2_9BACT</name>
<sequence>MTDKLAWLALQGIPGIGPVLFHRLVEAFGSPARVFQTPFSQLCALRGISDALAQTILDFRHWDRVEEHLSRLRTWGAEIITLDDPGYPLRLTEIPFPPPVLFVKGEIKPEDSLALAMVGTRNASYYGKKTCRSLARELARRGVTIVSGLARGIDTVAHQGALEGGGRTLAVLGCGLDVVYPPENRELYGLIPENGALITEYPLGAPPEAHNFPRRNRIISGLALGVLVVEAGLKSGTQITAQCALDQNREVLAVPGPVNSPTSAGPHRLIQTGAKLVQNVDDILAELPQAGGPIKAKAGAAPELPRRPGPVLFAKDDPLLPLLGAAPLQLEELVQASHLPAAEVMSRLTLLELQGLVRELPGKCYVLQG</sequence>
<dbReference type="InterPro" id="IPR041614">
    <property type="entry name" value="DprA_WH"/>
</dbReference>
<accession>A0A7V6A2W2</accession>
<protein>
    <submittedName>
        <fullName evidence="4">DNA-protecting protein DprA</fullName>
    </submittedName>
</protein>
<evidence type="ECO:0000259" key="2">
    <source>
        <dbReference type="Pfam" id="PF02481"/>
    </source>
</evidence>
<evidence type="ECO:0000259" key="3">
    <source>
        <dbReference type="Pfam" id="PF17782"/>
    </source>
</evidence>
<dbReference type="Pfam" id="PF02481">
    <property type="entry name" value="DNA_processg_A"/>
    <property type="match status" value="1"/>
</dbReference>
<dbReference type="InterPro" id="IPR036388">
    <property type="entry name" value="WH-like_DNA-bd_sf"/>
</dbReference>
<dbReference type="PANTHER" id="PTHR43022:SF1">
    <property type="entry name" value="PROTEIN SMF"/>
    <property type="match status" value="1"/>
</dbReference>
<dbReference type="SUPFAM" id="SSF47781">
    <property type="entry name" value="RuvA domain 2-like"/>
    <property type="match status" value="1"/>
</dbReference>
<dbReference type="AlphaFoldDB" id="A0A7V6A2W2"/>
<dbReference type="EMBL" id="DTGR01000094">
    <property type="protein sequence ID" value="HHS29224.1"/>
    <property type="molecule type" value="Genomic_DNA"/>
</dbReference>
<dbReference type="NCBIfam" id="TIGR00732">
    <property type="entry name" value="dprA"/>
    <property type="match status" value="1"/>
</dbReference>
<evidence type="ECO:0000313" key="4">
    <source>
        <dbReference type="EMBL" id="HHS29224.1"/>
    </source>
</evidence>
<organism evidence="4">
    <name type="scientific">Desulfobacca acetoxidans</name>
    <dbReference type="NCBI Taxonomy" id="60893"/>
    <lineage>
        <taxon>Bacteria</taxon>
        <taxon>Pseudomonadati</taxon>
        <taxon>Thermodesulfobacteriota</taxon>
        <taxon>Desulfobaccia</taxon>
        <taxon>Desulfobaccales</taxon>
        <taxon>Desulfobaccaceae</taxon>
        <taxon>Desulfobacca</taxon>
    </lineage>
</organism>
<dbReference type="SUPFAM" id="SSF102405">
    <property type="entry name" value="MCP/YpsA-like"/>
    <property type="match status" value="1"/>
</dbReference>
<dbReference type="Pfam" id="PF14520">
    <property type="entry name" value="HHH_5"/>
    <property type="match status" value="1"/>
</dbReference>
<comment type="caution">
    <text evidence="4">The sequence shown here is derived from an EMBL/GenBank/DDBJ whole genome shotgun (WGS) entry which is preliminary data.</text>
</comment>
<feature type="domain" description="DprA winged helix" evidence="3">
    <location>
        <begin position="307"/>
        <end position="363"/>
    </location>
</feature>
<gene>
    <name evidence="4" type="primary">dprA</name>
    <name evidence="4" type="ORF">ENV52_05930</name>
</gene>
<reference evidence="4" key="1">
    <citation type="journal article" date="2020" name="mSystems">
        <title>Genome- and Community-Level Interaction Insights into Carbon Utilization and Element Cycling Functions of Hydrothermarchaeota in Hydrothermal Sediment.</title>
        <authorList>
            <person name="Zhou Z."/>
            <person name="Liu Y."/>
            <person name="Xu W."/>
            <person name="Pan J."/>
            <person name="Luo Z.H."/>
            <person name="Li M."/>
        </authorList>
    </citation>
    <scope>NUCLEOTIDE SEQUENCE [LARGE SCALE GENOMIC DNA]</scope>
    <source>
        <strain evidence="4">SpSt-767</strain>
    </source>
</reference>
<dbReference type="InterPro" id="IPR057666">
    <property type="entry name" value="DrpA_SLOG"/>
</dbReference>
<dbReference type="Gene3D" id="3.40.50.450">
    <property type="match status" value="1"/>
</dbReference>
<comment type="similarity">
    <text evidence="1">Belongs to the DprA/Smf family.</text>
</comment>